<dbReference type="AlphaFoldDB" id="A0A1Y2M0C4"/>
<evidence type="ECO:0000256" key="3">
    <source>
        <dbReference type="ARBA" id="ARBA00022729"/>
    </source>
</evidence>
<organism evidence="11 12">
    <name type="scientific">Epicoccum nigrum</name>
    <name type="common">Soil fungus</name>
    <name type="synonym">Epicoccum purpurascens</name>
    <dbReference type="NCBI Taxonomy" id="105696"/>
    <lineage>
        <taxon>Eukaryota</taxon>
        <taxon>Fungi</taxon>
        <taxon>Dikarya</taxon>
        <taxon>Ascomycota</taxon>
        <taxon>Pezizomycotina</taxon>
        <taxon>Dothideomycetes</taxon>
        <taxon>Pleosporomycetidae</taxon>
        <taxon>Pleosporales</taxon>
        <taxon>Pleosporineae</taxon>
        <taxon>Didymellaceae</taxon>
        <taxon>Epicoccum</taxon>
    </lineage>
</organism>
<feature type="compositionally biased region" description="Basic and acidic residues" evidence="8">
    <location>
        <begin position="206"/>
        <end position="227"/>
    </location>
</feature>
<evidence type="ECO:0000313" key="11">
    <source>
        <dbReference type="EMBL" id="OSS49576.1"/>
    </source>
</evidence>
<evidence type="ECO:0000256" key="9">
    <source>
        <dbReference type="SAM" id="SignalP"/>
    </source>
</evidence>
<keyword evidence="3 9" id="KW-0732">Signal</keyword>
<reference evidence="11 12" key="1">
    <citation type="journal article" date="2017" name="Genome Announc.">
        <title>Genome sequence of the saprophytic ascomycete Epicoccum nigrum ICMP 19927 strain isolated from New Zealand.</title>
        <authorList>
            <person name="Fokin M."/>
            <person name="Fleetwood D."/>
            <person name="Weir B.S."/>
            <person name="Villas-Boas S.G."/>
        </authorList>
    </citation>
    <scope>NUCLEOTIDE SEQUENCE [LARGE SCALE GENOMIC DNA]</scope>
    <source>
        <strain evidence="11 12">ICMP 19927</strain>
    </source>
</reference>
<feature type="region of interest" description="Disordered" evidence="8">
    <location>
        <begin position="477"/>
        <end position="553"/>
    </location>
</feature>
<sequence length="553" mass="60910">MRGFWALPAVLRITLAHQHVFSVFDDLLAFPQYEVAWPDTFILEGEATALLSQKTSTPLSSSSIATASSQQTQELSKHAQRPSDAPATNEALPISYEAVVLQGQRYLCSIPIISEDVPQTNSTNAEEAKAEEEKELVRAADRGWELLEGMRGNCIYYLSGWWSYSFCYKDEVKQFHQLPPGRGVPHYPPVEDTSVHSFVLGRYSKDGKRKKEEPRKTLGNEQGSKDAFDDEGNAPDEDDNALEIPRLETKGSSRYMVQRLTDGTVCDLTGRPRKIDVQFHCNPQSADKIAMIKETSTCSYLMVIDTPRLCHDVAFLPPQKNLAHPITCQAVIAAADAEEWTAATIEAKIRETERLLALAESENNMNENPLREMSDDLEGSTRRGAIIGGIEVGAKVLVGSEGKVIEKSVVVGGGKETYIGTVASSDGTQMSKEEMKKLNIPDLKDVEKLKTNLRKLAGKKGWKLDLVDTPRGREYRGIIEAEDQDDETSKDNKSGAKKDGRAADGAKSGKGTAKGKGAGEQESVEPVDEDDVAVEDEEEQVHEGSEEVYKDEL</sequence>
<feature type="compositionally biased region" description="Basic and acidic residues" evidence="8">
    <location>
        <begin position="487"/>
        <end position="504"/>
    </location>
</feature>
<feature type="compositionally biased region" description="Basic and acidic residues" evidence="8">
    <location>
        <begin position="541"/>
        <end position="553"/>
    </location>
</feature>
<keyword evidence="7" id="KW-0472">Membrane</keyword>
<evidence type="ECO:0000256" key="6">
    <source>
        <dbReference type="ARBA" id="ARBA00023157"/>
    </source>
</evidence>
<comment type="similarity">
    <text evidence="2 7">Belongs to the OS-9 family.</text>
</comment>
<evidence type="ECO:0000256" key="4">
    <source>
        <dbReference type="ARBA" id="ARBA00022734"/>
    </source>
</evidence>
<accession>A0A1Y2M0C4</accession>
<evidence type="ECO:0000256" key="1">
    <source>
        <dbReference type="ARBA" id="ARBA00004367"/>
    </source>
</evidence>
<feature type="region of interest" description="Disordered" evidence="8">
    <location>
        <begin position="206"/>
        <end position="242"/>
    </location>
</feature>
<dbReference type="GO" id="GO:0030970">
    <property type="term" value="P:retrograde protein transport, ER to cytosol"/>
    <property type="evidence" value="ECO:0007669"/>
    <property type="project" value="TreeGrafter"/>
</dbReference>
<keyword evidence="5 7" id="KW-0256">Endoplasmic reticulum</keyword>
<dbReference type="InterPro" id="IPR009011">
    <property type="entry name" value="Man6P_isomerase_rcpt-bd_dom_sf"/>
</dbReference>
<gene>
    <name evidence="11" type="ORF">B5807_06055</name>
</gene>
<dbReference type="STRING" id="105696.A0A1Y2M0C4"/>
<dbReference type="SUPFAM" id="SSF50911">
    <property type="entry name" value="Mannose 6-phosphate receptor domain"/>
    <property type="match status" value="1"/>
</dbReference>
<dbReference type="InterPro" id="IPR045149">
    <property type="entry name" value="OS-9-like"/>
</dbReference>
<keyword evidence="6" id="KW-1015">Disulfide bond</keyword>
<keyword evidence="12" id="KW-1185">Reference proteome</keyword>
<feature type="compositionally biased region" description="Low complexity" evidence="8">
    <location>
        <begin position="61"/>
        <end position="73"/>
    </location>
</feature>
<evidence type="ECO:0000256" key="2">
    <source>
        <dbReference type="ARBA" id="ARBA00009918"/>
    </source>
</evidence>
<feature type="region of interest" description="Disordered" evidence="8">
    <location>
        <begin position="61"/>
        <end position="87"/>
    </location>
</feature>
<dbReference type="GO" id="GO:0030968">
    <property type="term" value="P:endoplasmic reticulum unfolded protein response"/>
    <property type="evidence" value="ECO:0007669"/>
    <property type="project" value="UniProtKB-UniRule"/>
</dbReference>
<dbReference type="GO" id="GO:0005788">
    <property type="term" value="C:endoplasmic reticulum lumen"/>
    <property type="evidence" value="ECO:0007669"/>
    <property type="project" value="UniProtKB-UniRule"/>
</dbReference>
<dbReference type="OMA" id="AYPQFEV"/>
<protein>
    <recommendedName>
        <fullName evidence="7">Endoplasmic reticulum lectin</fullName>
    </recommendedName>
    <alternativeName>
        <fullName evidence="7">Protein OS-9 homolog</fullName>
    </alternativeName>
</protein>
<evidence type="ECO:0000256" key="5">
    <source>
        <dbReference type="ARBA" id="ARBA00022824"/>
    </source>
</evidence>
<feature type="compositionally biased region" description="Acidic residues" evidence="8">
    <location>
        <begin position="522"/>
        <end position="540"/>
    </location>
</feature>
<dbReference type="PANTHER" id="PTHR15414:SF0">
    <property type="entry name" value="ENDOPLASMIC RETICULUM LECTIN 1"/>
    <property type="match status" value="1"/>
</dbReference>
<dbReference type="GO" id="GO:0030246">
    <property type="term" value="F:carbohydrate binding"/>
    <property type="evidence" value="ECO:0007669"/>
    <property type="project" value="UniProtKB-UniRule"/>
</dbReference>
<proteinExistence type="inferred from homology"/>
<dbReference type="PROSITE" id="PS51914">
    <property type="entry name" value="MRH"/>
    <property type="match status" value="1"/>
</dbReference>
<feature type="domain" description="MRH" evidence="10">
    <location>
        <begin position="152"/>
        <end position="312"/>
    </location>
</feature>
<evidence type="ECO:0000259" key="10">
    <source>
        <dbReference type="PROSITE" id="PS51914"/>
    </source>
</evidence>
<dbReference type="Proteomes" id="UP000193240">
    <property type="component" value="Unassembled WGS sequence"/>
</dbReference>
<evidence type="ECO:0000256" key="8">
    <source>
        <dbReference type="SAM" id="MobiDB-lite"/>
    </source>
</evidence>
<comment type="subcellular location">
    <subcellularLocation>
        <location evidence="1 7">Endoplasmic reticulum membrane</location>
        <topology evidence="1 7">Peripheral membrane protein</topology>
        <orientation evidence="1 7">Lumenal side</orientation>
    </subcellularLocation>
</comment>
<name>A0A1Y2M0C4_EPING</name>
<dbReference type="InParanoid" id="A0A1Y2M0C4"/>
<evidence type="ECO:0000313" key="12">
    <source>
        <dbReference type="Proteomes" id="UP000193240"/>
    </source>
</evidence>
<keyword evidence="4 7" id="KW-0430">Lectin</keyword>
<comment type="function">
    <text evidence="7">Lectin involved in the quality control of the secretory pathway. As a member of the endoplasmic reticulum-associated degradation lumenal (ERAD-L) surveillance system, targets misfolded endoplasmic reticulum lumenal glycoproteins for degradation.</text>
</comment>
<dbReference type="Gene3D" id="2.70.130.10">
    <property type="entry name" value="Mannose-6-phosphate receptor binding domain"/>
    <property type="match status" value="1"/>
</dbReference>
<dbReference type="InterPro" id="IPR044865">
    <property type="entry name" value="MRH_dom"/>
</dbReference>
<dbReference type="PANTHER" id="PTHR15414">
    <property type="entry name" value="OS-9-RELATED"/>
    <property type="match status" value="1"/>
</dbReference>
<evidence type="ECO:0000256" key="7">
    <source>
        <dbReference type="RuleBase" id="RU369099"/>
    </source>
</evidence>
<dbReference type="InterPro" id="IPR012913">
    <property type="entry name" value="OS9-like_dom"/>
</dbReference>
<feature type="chain" id="PRO_5012847524" description="Endoplasmic reticulum lectin" evidence="9">
    <location>
        <begin position="17"/>
        <end position="553"/>
    </location>
</feature>
<feature type="signal peptide" evidence="9">
    <location>
        <begin position="1"/>
        <end position="16"/>
    </location>
</feature>
<dbReference type="EMBL" id="KZ107843">
    <property type="protein sequence ID" value="OSS49576.1"/>
    <property type="molecule type" value="Genomic_DNA"/>
</dbReference>
<dbReference type="Pfam" id="PF07915">
    <property type="entry name" value="PRKCSH"/>
    <property type="match status" value="1"/>
</dbReference>
<feature type="compositionally biased region" description="Acidic residues" evidence="8">
    <location>
        <begin position="228"/>
        <end position="241"/>
    </location>
</feature>
<dbReference type="GO" id="GO:0005789">
    <property type="term" value="C:endoplasmic reticulum membrane"/>
    <property type="evidence" value="ECO:0007669"/>
    <property type="project" value="UniProtKB-SubCell"/>
</dbReference>